<dbReference type="SUPFAM" id="SSF46785">
    <property type="entry name" value="Winged helix' DNA-binding domain"/>
    <property type="match status" value="1"/>
</dbReference>
<reference evidence="5" key="1">
    <citation type="submission" date="2016-04" db="EMBL/GenBank/DDBJ databases">
        <authorList>
            <person name="Evans L.H."/>
            <person name="Alamgir A."/>
            <person name="Owens N."/>
            <person name="Weber N.D."/>
            <person name="Virtaneva K."/>
            <person name="Barbian K."/>
            <person name="Babar A."/>
            <person name="Rosenke K."/>
        </authorList>
    </citation>
    <scope>NUCLEOTIDE SEQUENCE</scope>
    <source>
        <strain evidence="5">92-2</strain>
    </source>
</reference>
<evidence type="ECO:0000256" key="1">
    <source>
        <dbReference type="ARBA" id="ARBA00023015"/>
    </source>
</evidence>
<dbReference type="InterPro" id="IPR036390">
    <property type="entry name" value="WH_DNA-bd_sf"/>
</dbReference>
<dbReference type="PANTHER" id="PTHR33204:SF37">
    <property type="entry name" value="HTH-TYPE TRANSCRIPTIONAL REGULATOR YODB"/>
    <property type="match status" value="1"/>
</dbReference>
<evidence type="ECO:0000259" key="4">
    <source>
        <dbReference type="PROSITE" id="PS51118"/>
    </source>
</evidence>
<dbReference type="AlphaFoldDB" id="A0A212JUE2"/>
<dbReference type="InterPro" id="IPR002577">
    <property type="entry name" value="HTH_HxlR"/>
</dbReference>
<keyword evidence="3" id="KW-0804">Transcription</keyword>
<keyword evidence="2" id="KW-0238">DNA-binding</keyword>
<name>A0A212JUE2_9BACT</name>
<keyword evidence="1" id="KW-0805">Transcription regulation</keyword>
<sequence length="124" mass="13700">MSIPTPGKPVRGSRSGVPLMALFDLLGKRWAMGVIWQLRKGPATFRALQEACESISPAVLNSRLKELREAKLVCTTNDGYALTDMGVELSLLLEPFGAWAITWAMEVAPEEAERWSELLSKRLA</sequence>
<dbReference type="RefSeq" id="WP_215647497.1">
    <property type="nucleotide sequence ID" value="NZ_CABUEN010000007.1"/>
</dbReference>
<evidence type="ECO:0000313" key="5">
    <source>
        <dbReference type="EMBL" id="SBW03056.1"/>
    </source>
</evidence>
<proteinExistence type="predicted"/>
<dbReference type="GO" id="GO:0003677">
    <property type="term" value="F:DNA binding"/>
    <property type="evidence" value="ECO:0007669"/>
    <property type="project" value="UniProtKB-KW"/>
</dbReference>
<evidence type="ECO:0000256" key="3">
    <source>
        <dbReference type="ARBA" id="ARBA00023163"/>
    </source>
</evidence>
<dbReference type="Gene3D" id="1.10.10.10">
    <property type="entry name" value="Winged helix-like DNA-binding domain superfamily/Winged helix DNA-binding domain"/>
    <property type="match status" value="1"/>
</dbReference>
<protein>
    <submittedName>
        <fullName evidence="5">Transcriptional regulator</fullName>
    </submittedName>
</protein>
<dbReference type="PANTHER" id="PTHR33204">
    <property type="entry name" value="TRANSCRIPTIONAL REGULATOR, MARR FAMILY"/>
    <property type="match status" value="1"/>
</dbReference>
<accession>A0A212JUE2</accession>
<dbReference type="CDD" id="cd00090">
    <property type="entry name" value="HTH_ARSR"/>
    <property type="match status" value="1"/>
</dbReference>
<evidence type="ECO:0000256" key="2">
    <source>
        <dbReference type="ARBA" id="ARBA00023125"/>
    </source>
</evidence>
<dbReference type="InterPro" id="IPR011991">
    <property type="entry name" value="ArsR-like_HTH"/>
</dbReference>
<dbReference type="Pfam" id="PF01638">
    <property type="entry name" value="HxlR"/>
    <property type="match status" value="1"/>
</dbReference>
<dbReference type="PROSITE" id="PS51118">
    <property type="entry name" value="HTH_HXLR"/>
    <property type="match status" value="1"/>
</dbReference>
<dbReference type="InterPro" id="IPR036388">
    <property type="entry name" value="WH-like_DNA-bd_sf"/>
</dbReference>
<organism evidence="5">
    <name type="scientific">uncultured Desulfovibrio sp</name>
    <dbReference type="NCBI Taxonomy" id="167968"/>
    <lineage>
        <taxon>Bacteria</taxon>
        <taxon>Pseudomonadati</taxon>
        <taxon>Thermodesulfobacteriota</taxon>
        <taxon>Desulfovibrionia</taxon>
        <taxon>Desulfovibrionales</taxon>
        <taxon>Desulfovibrionaceae</taxon>
        <taxon>Desulfovibrio</taxon>
        <taxon>environmental samples</taxon>
    </lineage>
</organism>
<dbReference type="EMBL" id="FLUP01000001">
    <property type="protein sequence ID" value="SBW03056.1"/>
    <property type="molecule type" value="Genomic_DNA"/>
</dbReference>
<gene>
    <name evidence="5" type="ORF">KM92DES2_11744</name>
</gene>
<feature type="domain" description="HTH hxlR-type" evidence="4">
    <location>
        <begin position="17"/>
        <end position="108"/>
    </location>
</feature>
<dbReference type="GO" id="GO:0006355">
    <property type="term" value="P:regulation of DNA-templated transcription"/>
    <property type="evidence" value="ECO:0007669"/>
    <property type="project" value="UniProtKB-ARBA"/>
</dbReference>